<evidence type="ECO:0000313" key="1">
    <source>
        <dbReference type="EMBL" id="SNR30565.1"/>
    </source>
</evidence>
<accession>A0A238V823</accession>
<dbReference type="RefSeq" id="WP_089335059.1">
    <property type="nucleotide sequence ID" value="NZ_FZNO01000002.1"/>
</dbReference>
<sequence length="80" mass="8646">MRLWKLLGVAGLAGVAAGGVVLARNERQRRAYTPDDVRARLHERAAAATEAPSTELLAPAAPGELVAGRTHRLARILRRR</sequence>
<gene>
    <name evidence="1" type="ORF">SAMN06272737_102210</name>
</gene>
<dbReference type="EMBL" id="FZNO01000002">
    <property type="protein sequence ID" value="SNR30565.1"/>
    <property type="molecule type" value="Genomic_DNA"/>
</dbReference>
<dbReference type="Proteomes" id="UP000198403">
    <property type="component" value="Unassembled WGS sequence"/>
</dbReference>
<dbReference type="OrthoDB" id="4569428at2"/>
<name>A0A238V823_9ACTN</name>
<organism evidence="1 2">
    <name type="scientific">Blastococcus mobilis</name>
    <dbReference type="NCBI Taxonomy" id="1938746"/>
    <lineage>
        <taxon>Bacteria</taxon>
        <taxon>Bacillati</taxon>
        <taxon>Actinomycetota</taxon>
        <taxon>Actinomycetes</taxon>
        <taxon>Geodermatophilales</taxon>
        <taxon>Geodermatophilaceae</taxon>
        <taxon>Blastococcus</taxon>
    </lineage>
</organism>
<keyword evidence="2" id="KW-1185">Reference proteome</keyword>
<dbReference type="AlphaFoldDB" id="A0A238V823"/>
<evidence type="ECO:0000313" key="2">
    <source>
        <dbReference type="Proteomes" id="UP000198403"/>
    </source>
</evidence>
<proteinExistence type="predicted"/>
<protein>
    <submittedName>
        <fullName evidence="1">Uncharacterized protein</fullName>
    </submittedName>
</protein>
<reference evidence="1 2" key="1">
    <citation type="submission" date="2017-06" db="EMBL/GenBank/DDBJ databases">
        <authorList>
            <person name="Kim H.J."/>
            <person name="Triplett B.A."/>
        </authorList>
    </citation>
    <scope>NUCLEOTIDE SEQUENCE [LARGE SCALE GENOMIC DNA]</scope>
    <source>
        <strain evidence="1 2">DSM 44272</strain>
    </source>
</reference>